<proteinExistence type="predicted"/>
<dbReference type="InterPro" id="IPR036761">
    <property type="entry name" value="TTHA0802/YceI-like_sf"/>
</dbReference>
<evidence type="ECO:0000313" key="3">
    <source>
        <dbReference type="EMBL" id="KYG79129.1"/>
    </source>
</evidence>
<accession>A0A150XK71</accession>
<feature type="domain" description="Lipid/polyisoprenoid-binding YceI-like" evidence="2">
    <location>
        <begin position="55"/>
        <end position="180"/>
    </location>
</feature>
<feature type="chain" id="PRO_5007574884" description="Lipid/polyisoprenoid-binding YceI-like domain-containing protein" evidence="1">
    <location>
        <begin position="22"/>
        <end position="185"/>
    </location>
</feature>
<comment type="caution">
    <text evidence="3">The sequence shown here is derived from an EMBL/GenBank/DDBJ whole genome shotgun (WGS) entry which is preliminary data.</text>
</comment>
<protein>
    <recommendedName>
        <fullName evidence="2">Lipid/polyisoprenoid-binding YceI-like domain-containing protein</fullName>
    </recommendedName>
</protein>
<dbReference type="Proteomes" id="UP000075615">
    <property type="component" value="Unassembled WGS sequence"/>
</dbReference>
<reference evidence="3 4" key="1">
    <citation type="submission" date="2016-01" db="EMBL/GenBank/DDBJ databases">
        <title>Genome sequencing of Roseivirga echinicomitans KMM 6058.</title>
        <authorList>
            <person name="Selvaratnam C."/>
            <person name="Thevarajoo S."/>
            <person name="Goh K.M."/>
            <person name="Ee R."/>
            <person name="Chan K.-G."/>
            <person name="Chong C.S."/>
        </authorList>
    </citation>
    <scope>NUCLEOTIDE SEQUENCE [LARGE SCALE GENOMIC DNA]</scope>
    <source>
        <strain evidence="3 4">KMM 6058</strain>
    </source>
</reference>
<feature type="signal peptide" evidence="1">
    <location>
        <begin position="1"/>
        <end position="21"/>
    </location>
</feature>
<dbReference type="EMBL" id="LRDB01000011">
    <property type="protein sequence ID" value="KYG79129.1"/>
    <property type="molecule type" value="Genomic_DNA"/>
</dbReference>
<dbReference type="STRING" id="296218.AWN68_17830"/>
<evidence type="ECO:0000256" key="1">
    <source>
        <dbReference type="SAM" id="SignalP"/>
    </source>
</evidence>
<dbReference type="Pfam" id="PF04264">
    <property type="entry name" value="YceI"/>
    <property type="match status" value="1"/>
</dbReference>
<organism evidence="3 4">
    <name type="scientific">Roseivirga echinicomitans</name>
    <dbReference type="NCBI Taxonomy" id="296218"/>
    <lineage>
        <taxon>Bacteria</taxon>
        <taxon>Pseudomonadati</taxon>
        <taxon>Bacteroidota</taxon>
        <taxon>Cytophagia</taxon>
        <taxon>Cytophagales</taxon>
        <taxon>Roseivirgaceae</taxon>
        <taxon>Roseivirga</taxon>
    </lineage>
</organism>
<keyword evidence="1" id="KW-0732">Signal</keyword>
<dbReference type="SUPFAM" id="SSF101874">
    <property type="entry name" value="YceI-like"/>
    <property type="match status" value="1"/>
</dbReference>
<dbReference type="InterPro" id="IPR007372">
    <property type="entry name" value="Lipid/polyisoprenoid-bd_YceI"/>
</dbReference>
<dbReference type="RefSeq" id="WP_068414152.1">
    <property type="nucleotide sequence ID" value="NZ_LRDB01000011.1"/>
</dbReference>
<dbReference type="OrthoDB" id="116832at2"/>
<dbReference type="AlphaFoldDB" id="A0A150XK71"/>
<name>A0A150XK71_9BACT</name>
<gene>
    <name evidence="3" type="ORF">AWN68_17830</name>
</gene>
<sequence>MKTLKLTLTIVLLLNAVALQAQDRYLTRTGHIKFFSAAPLEDIEANNNKVLSIVDLSNGQVAVDLLIKAFEFEKKLMQEHFNENYLESDRYPKSTFKGTFSVPEGLKSMTDGVYELDVKGQLNIHGVTKDIETKSSLTVKGGKLSGELKFFVAVKDYKIKIPNVVVKNIAEQVEVTANFEYEPYK</sequence>
<evidence type="ECO:0000313" key="4">
    <source>
        <dbReference type="Proteomes" id="UP000075615"/>
    </source>
</evidence>
<keyword evidence="4" id="KW-1185">Reference proteome</keyword>
<evidence type="ECO:0000259" key="2">
    <source>
        <dbReference type="Pfam" id="PF04264"/>
    </source>
</evidence>
<dbReference type="Gene3D" id="2.40.128.110">
    <property type="entry name" value="Lipid/polyisoprenoid-binding, YceI-like"/>
    <property type="match status" value="1"/>
</dbReference>